<evidence type="ECO:0000256" key="9">
    <source>
        <dbReference type="SAM" id="Phobius"/>
    </source>
</evidence>
<name>A0A845HRV3_9BURK</name>
<dbReference type="PANTHER" id="PTHR30574">
    <property type="entry name" value="INNER MEMBRANE PROTEIN YEDE"/>
    <property type="match status" value="1"/>
</dbReference>
<reference evidence="10" key="1">
    <citation type="submission" date="2019-12" db="EMBL/GenBank/DDBJ databases">
        <title>Novel species isolated from a subtropical stream in China.</title>
        <authorList>
            <person name="Lu H."/>
        </authorList>
    </citation>
    <scope>NUCLEOTIDE SEQUENCE [LARGE SCALE GENOMIC DNA]</scope>
    <source>
        <strain evidence="10">FT93W</strain>
    </source>
</reference>
<evidence type="ECO:0000256" key="2">
    <source>
        <dbReference type="ARBA" id="ARBA00022448"/>
    </source>
</evidence>
<evidence type="ECO:0000256" key="4">
    <source>
        <dbReference type="ARBA" id="ARBA00022519"/>
    </source>
</evidence>
<sequence>MAIDLTHFTPALSLAGGLIIGIAASVLILFNGRIAGISGILGGLLSWPRNDRHWRLAFLAGLIGSPLLASLLGYATAPEIHASWEVVLLAGFIVGLGTRYAGGCTSGHGVCGMSRGAVRSIVATLTFMAAGFITVYIQRHLLGA</sequence>
<dbReference type="AlphaFoldDB" id="A0A845HRV3"/>
<evidence type="ECO:0000313" key="11">
    <source>
        <dbReference type="Proteomes" id="UP000444316"/>
    </source>
</evidence>
<gene>
    <name evidence="10" type="ORF">GTP23_01385</name>
</gene>
<dbReference type="Proteomes" id="UP000444316">
    <property type="component" value="Unassembled WGS sequence"/>
</dbReference>
<evidence type="ECO:0000256" key="5">
    <source>
        <dbReference type="ARBA" id="ARBA00022692"/>
    </source>
</evidence>
<keyword evidence="11" id="KW-1185">Reference proteome</keyword>
<evidence type="ECO:0000256" key="3">
    <source>
        <dbReference type="ARBA" id="ARBA00022475"/>
    </source>
</evidence>
<evidence type="ECO:0000256" key="8">
    <source>
        <dbReference type="ARBA" id="ARBA00035655"/>
    </source>
</evidence>
<feature type="transmembrane region" description="Helical" evidence="9">
    <location>
        <begin position="82"/>
        <end position="101"/>
    </location>
</feature>
<dbReference type="RefSeq" id="WP_161033553.1">
    <property type="nucleotide sequence ID" value="NZ_WWCL01000001.1"/>
</dbReference>
<evidence type="ECO:0000313" key="10">
    <source>
        <dbReference type="EMBL" id="MYN43720.1"/>
    </source>
</evidence>
<keyword evidence="2" id="KW-0813">Transport</keyword>
<comment type="subcellular location">
    <subcellularLocation>
        <location evidence="1">Cell inner membrane</location>
        <topology evidence="1">Multi-pass membrane protein</topology>
    </subcellularLocation>
</comment>
<accession>A0A845HRV3</accession>
<keyword evidence="3" id="KW-1003">Cell membrane</keyword>
<evidence type="ECO:0000256" key="7">
    <source>
        <dbReference type="ARBA" id="ARBA00023136"/>
    </source>
</evidence>
<protein>
    <submittedName>
        <fullName evidence="10">YeeE/YedE family protein</fullName>
    </submittedName>
</protein>
<dbReference type="GO" id="GO:0005886">
    <property type="term" value="C:plasma membrane"/>
    <property type="evidence" value="ECO:0007669"/>
    <property type="project" value="UniProtKB-SubCell"/>
</dbReference>
<dbReference type="InterPro" id="IPR007272">
    <property type="entry name" value="Sulf_transp_TsuA/YedE"/>
</dbReference>
<dbReference type="Pfam" id="PF04143">
    <property type="entry name" value="Sulf_transp"/>
    <property type="match status" value="1"/>
</dbReference>
<evidence type="ECO:0000256" key="1">
    <source>
        <dbReference type="ARBA" id="ARBA00004429"/>
    </source>
</evidence>
<organism evidence="10 11">
    <name type="scientific">Duganella fentianensis</name>
    <dbReference type="NCBI Taxonomy" id="2692177"/>
    <lineage>
        <taxon>Bacteria</taxon>
        <taxon>Pseudomonadati</taxon>
        <taxon>Pseudomonadota</taxon>
        <taxon>Betaproteobacteria</taxon>
        <taxon>Burkholderiales</taxon>
        <taxon>Oxalobacteraceae</taxon>
        <taxon>Telluria group</taxon>
        <taxon>Duganella</taxon>
    </lineage>
</organism>
<proteinExistence type="inferred from homology"/>
<keyword evidence="5 9" id="KW-0812">Transmembrane</keyword>
<keyword evidence="6 9" id="KW-1133">Transmembrane helix</keyword>
<comment type="caution">
    <text evidence="10">The sequence shown here is derived from an EMBL/GenBank/DDBJ whole genome shotgun (WGS) entry which is preliminary data.</text>
</comment>
<feature type="transmembrane region" description="Helical" evidence="9">
    <location>
        <begin position="12"/>
        <end position="35"/>
    </location>
</feature>
<feature type="transmembrane region" description="Helical" evidence="9">
    <location>
        <begin position="56"/>
        <end position="76"/>
    </location>
</feature>
<evidence type="ECO:0000256" key="6">
    <source>
        <dbReference type="ARBA" id="ARBA00022989"/>
    </source>
</evidence>
<comment type="similarity">
    <text evidence="8">Belongs to the TsuA/YedE (TC 9.B.102) family.</text>
</comment>
<dbReference type="EMBL" id="WWCL01000001">
    <property type="protein sequence ID" value="MYN43720.1"/>
    <property type="molecule type" value="Genomic_DNA"/>
</dbReference>
<keyword evidence="7 9" id="KW-0472">Membrane</keyword>
<dbReference type="PANTHER" id="PTHR30574:SF1">
    <property type="entry name" value="SULPHUR TRANSPORT DOMAIN-CONTAINING PROTEIN"/>
    <property type="match status" value="1"/>
</dbReference>
<feature type="transmembrane region" description="Helical" evidence="9">
    <location>
        <begin position="121"/>
        <end position="138"/>
    </location>
</feature>
<keyword evidence="4" id="KW-0997">Cell inner membrane</keyword>